<feature type="compositionally biased region" description="Basic and acidic residues" evidence="1">
    <location>
        <begin position="75"/>
        <end position="85"/>
    </location>
</feature>
<keyword evidence="3" id="KW-1185">Reference proteome</keyword>
<reference evidence="2 3" key="1">
    <citation type="journal article" date="2019" name="Nat. Plants">
        <title>Stout camphor tree genome fills gaps in understanding of flowering plant genome evolution.</title>
        <authorList>
            <person name="Chaw S.M."/>
            <person name="Liu Y.C."/>
            <person name="Wu Y.W."/>
            <person name="Wang H.Y."/>
            <person name="Lin C.I."/>
            <person name="Wu C.S."/>
            <person name="Ke H.M."/>
            <person name="Chang L.Y."/>
            <person name="Hsu C.Y."/>
            <person name="Yang H.T."/>
            <person name="Sudianto E."/>
            <person name="Hsu M.H."/>
            <person name="Wu K.P."/>
            <person name="Wang L.N."/>
            <person name="Leebens-Mack J.H."/>
            <person name="Tsai I.J."/>
        </authorList>
    </citation>
    <scope>NUCLEOTIDE SEQUENCE [LARGE SCALE GENOMIC DNA]</scope>
    <source>
        <strain evidence="3">cv. Chaw 1501</strain>
        <tissue evidence="2">Young leaves</tissue>
    </source>
</reference>
<dbReference type="EMBL" id="QPKB01000005">
    <property type="protein sequence ID" value="RWR84196.1"/>
    <property type="molecule type" value="Genomic_DNA"/>
</dbReference>
<accession>A0A3S3MX64</accession>
<feature type="region of interest" description="Disordered" evidence="1">
    <location>
        <begin position="29"/>
        <end position="103"/>
    </location>
</feature>
<dbReference type="AlphaFoldDB" id="A0A3S3MX64"/>
<evidence type="ECO:0000256" key="1">
    <source>
        <dbReference type="SAM" id="MobiDB-lite"/>
    </source>
</evidence>
<gene>
    <name evidence="2" type="ORF">CKAN_01298700</name>
</gene>
<evidence type="ECO:0000313" key="3">
    <source>
        <dbReference type="Proteomes" id="UP000283530"/>
    </source>
</evidence>
<comment type="caution">
    <text evidence="2">The sequence shown here is derived from an EMBL/GenBank/DDBJ whole genome shotgun (WGS) entry which is preliminary data.</text>
</comment>
<evidence type="ECO:0000313" key="2">
    <source>
        <dbReference type="EMBL" id="RWR84196.1"/>
    </source>
</evidence>
<organism evidence="2 3">
    <name type="scientific">Cinnamomum micranthum f. kanehirae</name>
    <dbReference type="NCBI Taxonomy" id="337451"/>
    <lineage>
        <taxon>Eukaryota</taxon>
        <taxon>Viridiplantae</taxon>
        <taxon>Streptophyta</taxon>
        <taxon>Embryophyta</taxon>
        <taxon>Tracheophyta</taxon>
        <taxon>Spermatophyta</taxon>
        <taxon>Magnoliopsida</taxon>
        <taxon>Magnoliidae</taxon>
        <taxon>Laurales</taxon>
        <taxon>Lauraceae</taxon>
        <taxon>Cinnamomum</taxon>
    </lineage>
</organism>
<name>A0A3S3MX64_9MAGN</name>
<protein>
    <submittedName>
        <fullName evidence="2">Putative clathrin assembly protein</fullName>
    </submittedName>
</protein>
<proteinExistence type="predicted"/>
<dbReference type="Proteomes" id="UP000283530">
    <property type="component" value="Unassembled WGS sequence"/>
</dbReference>
<sequence length="103" mass="11226">MAPSKIHRALGRVKDQTSIGLAMVMSSSNSISALDSRPQDMRRSPIREASEGDHKTSPVTPRAHVSACVNTLSAPEKDAQLDRRRQNPYGDPPAFLYRGATPL</sequence>
<feature type="compositionally biased region" description="Basic and acidic residues" evidence="1">
    <location>
        <begin position="37"/>
        <end position="56"/>
    </location>
</feature>
<dbReference type="OrthoDB" id="44015at2759"/>